<dbReference type="AlphaFoldDB" id="A0A6C2YNS4"/>
<dbReference type="SUPFAM" id="SSF52540">
    <property type="entry name" value="P-loop containing nucleoside triphosphate hydrolases"/>
    <property type="match status" value="1"/>
</dbReference>
<evidence type="ECO:0000313" key="8">
    <source>
        <dbReference type="Proteomes" id="UP000464378"/>
    </source>
</evidence>
<dbReference type="Gene3D" id="3.40.50.300">
    <property type="entry name" value="P-loop containing nucleotide triphosphate hydrolases"/>
    <property type="match status" value="1"/>
</dbReference>
<reference evidence="7" key="1">
    <citation type="submission" date="2019-04" db="EMBL/GenBank/DDBJ databases">
        <authorList>
            <consortium name="Science for Life Laboratories"/>
        </authorList>
    </citation>
    <scope>NUCLEOTIDE SEQUENCE</scope>
    <source>
        <strain evidence="7">MBLW1</strain>
    </source>
</reference>
<evidence type="ECO:0000256" key="3">
    <source>
        <dbReference type="ARBA" id="ARBA00023015"/>
    </source>
</evidence>
<evidence type="ECO:0000256" key="1">
    <source>
        <dbReference type="ARBA" id="ARBA00022741"/>
    </source>
</evidence>
<dbReference type="PROSITE" id="PS00688">
    <property type="entry name" value="SIGMA54_INTERACT_3"/>
    <property type="match status" value="1"/>
</dbReference>
<dbReference type="InParanoid" id="A0A6C2YNS4"/>
<dbReference type="PROSITE" id="PS00675">
    <property type="entry name" value="SIGMA54_INTERACT_1"/>
    <property type="match status" value="1"/>
</dbReference>
<dbReference type="InterPro" id="IPR003018">
    <property type="entry name" value="GAF"/>
</dbReference>
<evidence type="ECO:0000256" key="2">
    <source>
        <dbReference type="ARBA" id="ARBA00022840"/>
    </source>
</evidence>
<dbReference type="GO" id="GO:0005524">
    <property type="term" value="F:ATP binding"/>
    <property type="evidence" value="ECO:0007669"/>
    <property type="project" value="UniProtKB-KW"/>
</dbReference>
<dbReference type="EMBL" id="LR586016">
    <property type="protein sequence ID" value="VIP02849.1"/>
    <property type="molecule type" value="Genomic_DNA"/>
</dbReference>
<dbReference type="KEGG" id="tim:GMBLW1_11110"/>
<organism evidence="7">
    <name type="scientific">Tuwongella immobilis</name>
    <dbReference type="NCBI Taxonomy" id="692036"/>
    <lineage>
        <taxon>Bacteria</taxon>
        <taxon>Pseudomonadati</taxon>
        <taxon>Planctomycetota</taxon>
        <taxon>Planctomycetia</taxon>
        <taxon>Gemmatales</taxon>
        <taxon>Gemmataceae</taxon>
        <taxon>Tuwongella</taxon>
    </lineage>
</organism>
<keyword evidence="2" id="KW-0067">ATP-binding</keyword>
<evidence type="ECO:0000256" key="5">
    <source>
        <dbReference type="ARBA" id="ARBA00023163"/>
    </source>
</evidence>
<dbReference type="GO" id="GO:0003677">
    <property type="term" value="F:DNA binding"/>
    <property type="evidence" value="ECO:0007669"/>
    <property type="project" value="UniProtKB-KW"/>
</dbReference>
<keyword evidence="3" id="KW-0805">Transcription regulation</keyword>
<dbReference type="PROSITE" id="PS00676">
    <property type="entry name" value="SIGMA54_INTERACT_2"/>
    <property type="match status" value="1"/>
</dbReference>
<keyword evidence="1" id="KW-0547">Nucleotide-binding</keyword>
<dbReference type="FunFam" id="3.40.50.300:FF:000006">
    <property type="entry name" value="DNA-binding transcriptional regulator NtrC"/>
    <property type="match status" value="1"/>
</dbReference>
<dbReference type="InterPro" id="IPR027417">
    <property type="entry name" value="P-loop_NTPase"/>
</dbReference>
<dbReference type="Gene3D" id="1.10.8.60">
    <property type="match status" value="1"/>
</dbReference>
<evidence type="ECO:0000256" key="4">
    <source>
        <dbReference type="ARBA" id="ARBA00023125"/>
    </source>
</evidence>
<accession>A0A6C2YNS4</accession>
<evidence type="ECO:0000313" key="7">
    <source>
        <dbReference type="EMBL" id="VIP02849.1"/>
    </source>
</evidence>
<proteinExistence type="predicted"/>
<dbReference type="RefSeq" id="WP_162657981.1">
    <property type="nucleotide sequence ID" value="NZ_LR593887.1"/>
</dbReference>
<dbReference type="Gene3D" id="3.30.450.40">
    <property type="match status" value="1"/>
</dbReference>
<dbReference type="SUPFAM" id="SSF55781">
    <property type="entry name" value="GAF domain-like"/>
    <property type="match status" value="1"/>
</dbReference>
<dbReference type="PROSITE" id="PS50045">
    <property type="entry name" value="SIGMA54_INTERACT_4"/>
    <property type="match status" value="1"/>
</dbReference>
<dbReference type="SMART" id="SM00382">
    <property type="entry name" value="AAA"/>
    <property type="match status" value="1"/>
</dbReference>
<dbReference type="Pfam" id="PF00158">
    <property type="entry name" value="Sigma54_activat"/>
    <property type="match status" value="1"/>
</dbReference>
<dbReference type="Pfam" id="PF25601">
    <property type="entry name" value="AAA_lid_14"/>
    <property type="match status" value="1"/>
</dbReference>
<dbReference type="PANTHER" id="PTHR32071">
    <property type="entry name" value="TRANSCRIPTIONAL REGULATORY PROTEIN"/>
    <property type="match status" value="1"/>
</dbReference>
<dbReference type="GO" id="GO:0006355">
    <property type="term" value="P:regulation of DNA-templated transcription"/>
    <property type="evidence" value="ECO:0007669"/>
    <property type="project" value="InterPro"/>
</dbReference>
<dbReference type="InterPro" id="IPR002078">
    <property type="entry name" value="Sigma_54_int"/>
</dbReference>
<gene>
    <name evidence="7" type="ORF">GMBLW1_11110</name>
</gene>
<dbReference type="InterPro" id="IPR025662">
    <property type="entry name" value="Sigma_54_int_dom_ATP-bd_1"/>
</dbReference>
<sequence length="553" mass="61499">MADAWDNEPVVTNGPQLLLELAHEHQMDHLLTLLVHRLAESPRVALARIWLKRPGDRCGQCRMRPECPNQTECLHLVASAGQSRDLPDDRWNSIDGDFQRFPLGVRKVGWIAANGQPLEIPNLGIGNPWIAQPQWIQREGITGFGGQPLVHRGEIMGVLAVFARGTIGELCMQWLRTIANHAAAALATARAFAEIESLKRQLESENEYLREEVERRSAFGELIGQSAALQQVTQRIDLVAPTTANVLILGESGTGKELVARELHRRSLRAKQPLIQVNCAAIPRELYESEFFGHVRGAFTGALRDRMGRFELANGGTLFLDEIGEIPLELQAKLLRVLQEGKLERVGEERTRSVDVRIIAATNRDLRQEADAGRFRPDLYYRLSVFPIEVPPLRDRLDDLPLLAEHFLERTARQLGRPKPRLTRAVMQQMQQYHWPGNIRELQHILERSLIISAPDRFRVDLPSGSTSAAGSNLSAGVESAPLPAASGGPATPREILTDAQLRQIEAENLRAAMKVCRGKVSGRGGVAELLGVKPTTVFSRLKSLGIEPRVDF</sequence>
<dbReference type="PANTHER" id="PTHR32071:SF57">
    <property type="entry name" value="C4-DICARBOXYLATE TRANSPORT TRANSCRIPTIONAL REGULATORY PROTEIN DCTD"/>
    <property type="match status" value="1"/>
</dbReference>
<dbReference type="CDD" id="cd00009">
    <property type="entry name" value="AAA"/>
    <property type="match status" value="1"/>
</dbReference>
<keyword evidence="5" id="KW-0804">Transcription</keyword>
<dbReference type="Pfam" id="PF01590">
    <property type="entry name" value="GAF"/>
    <property type="match status" value="1"/>
</dbReference>
<dbReference type="InterPro" id="IPR029016">
    <property type="entry name" value="GAF-like_dom_sf"/>
</dbReference>
<dbReference type="InterPro" id="IPR025944">
    <property type="entry name" value="Sigma_54_int_dom_CS"/>
</dbReference>
<name>A0A6C2YNS4_9BACT</name>
<dbReference type="EMBL" id="LR593887">
    <property type="protein sequence ID" value="VTS02635.1"/>
    <property type="molecule type" value="Genomic_DNA"/>
</dbReference>
<dbReference type="InterPro" id="IPR003593">
    <property type="entry name" value="AAA+_ATPase"/>
</dbReference>
<evidence type="ECO:0000259" key="6">
    <source>
        <dbReference type="PROSITE" id="PS50045"/>
    </source>
</evidence>
<feature type="domain" description="Sigma-54 factor interaction" evidence="6">
    <location>
        <begin position="222"/>
        <end position="451"/>
    </location>
</feature>
<dbReference type="SMART" id="SM00065">
    <property type="entry name" value="GAF"/>
    <property type="match status" value="1"/>
</dbReference>
<protein>
    <recommendedName>
        <fullName evidence="6">Sigma-54 factor interaction domain-containing protein</fullName>
    </recommendedName>
</protein>
<dbReference type="Proteomes" id="UP000464378">
    <property type="component" value="Chromosome"/>
</dbReference>
<dbReference type="InterPro" id="IPR058031">
    <property type="entry name" value="AAA_lid_NorR"/>
</dbReference>
<dbReference type="FunCoup" id="A0A6C2YNS4">
    <property type="interactions" value="107"/>
</dbReference>
<keyword evidence="8" id="KW-1185">Reference proteome</keyword>
<keyword evidence="4" id="KW-0238">DNA-binding</keyword>
<dbReference type="InterPro" id="IPR025943">
    <property type="entry name" value="Sigma_54_int_dom_ATP-bd_2"/>
</dbReference>